<evidence type="ECO:0000259" key="9">
    <source>
        <dbReference type="Pfam" id="PF03958"/>
    </source>
</evidence>
<accession>A0A518K753</accession>
<feature type="domain" description="NolW-like" evidence="9">
    <location>
        <begin position="370"/>
        <end position="443"/>
    </location>
</feature>
<keyword evidence="5" id="KW-0813">Transport</keyword>
<evidence type="ECO:0000256" key="7">
    <source>
        <dbReference type="SAM" id="SignalP"/>
    </source>
</evidence>
<feature type="region of interest" description="Disordered" evidence="6">
    <location>
        <begin position="226"/>
        <end position="247"/>
    </location>
</feature>
<protein>
    <submittedName>
        <fullName evidence="10">Type II secretion system protein D</fullName>
    </submittedName>
</protein>
<evidence type="ECO:0000256" key="4">
    <source>
        <dbReference type="RuleBase" id="RU004003"/>
    </source>
</evidence>
<keyword evidence="3" id="KW-0472">Membrane</keyword>
<feature type="domain" description="NolW-like" evidence="9">
    <location>
        <begin position="630"/>
        <end position="710"/>
    </location>
</feature>
<evidence type="ECO:0000259" key="8">
    <source>
        <dbReference type="Pfam" id="PF00263"/>
    </source>
</evidence>
<dbReference type="InterPro" id="IPR004846">
    <property type="entry name" value="T2SS/T3SS_dom"/>
</dbReference>
<feature type="domain" description="NolW-like" evidence="9">
    <location>
        <begin position="450"/>
        <end position="543"/>
    </location>
</feature>
<reference evidence="10 11" key="1">
    <citation type="submission" date="2019-02" db="EMBL/GenBank/DDBJ databases">
        <title>Deep-cultivation of Planctomycetes and their phenomic and genomic characterization uncovers novel biology.</title>
        <authorList>
            <person name="Wiegand S."/>
            <person name="Jogler M."/>
            <person name="Boedeker C."/>
            <person name="Pinto D."/>
            <person name="Vollmers J."/>
            <person name="Rivas-Marin E."/>
            <person name="Kohn T."/>
            <person name="Peeters S.H."/>
            <person name="Heuer A."/>
            <person name="Rast P."/>
            <person name="Oberbeckmann S."/>
            <person name="Bunk B."/>
            <person name="Jeske O."/>
            <person name="Meyerdierks A."/>
            <person name="Storesund J.E."/>
            <person name="Kallscheuer N."/>
            <person name="Luecker S."/>
            <person name="Lage O.M."/>
            <person name="Pohl T."/>
            <person name="Merkel B.J."/>
            <person name="Hornburger P."/>
            <person name="Mueller R.-W."/>
            <person name="Bruemmer F."/>
            <person name="Labrenz M."/>
            <person name="Spormann A.M."/>
            <person name="Op den Camp H."/>
            <person name="Overmann J."/>
            <person name="Amann R."/>
            <person name="Jetten M.S.M."/>
            <person name="Mascher T."/>
            <person name="Medema M.H."/>
            <person name="Devos D.P."/>
            <person name="Kaster A.-K."/>
            <person name="Ovreas L."/>
            <person name="Rohde M."/>
            <person name="Galperin M.Y."/>
            <person name="Jogler C."/>
        </authorList>
    </citation>
    <scope>NUCLEOTIDE SEQUENCE [LARGE SCALE GENOMIC DNA]</scope>
    <source>
        <strain evidence="10 11">Spa11</strain>
    </source>
</reference>
<feature type="domain" description="Type II/III secretion system secretin-like" evidence="8">
    <location>
        <begin position="841"/>
        <end position="1013"/>
    </location>
</feature>
<evidence type="ECO:0000313" key="10">
    <source>
        <dbReference type="EMBL" id="QDV73631.1"/>
    </source>
</evidence>
<feature type="signal peptide" evidence="7">
    <location>
        <begin position="1"/>
        <end position="17"/>
    </location>
</feature>
<dbReference type="InterPro" id="IPR038591">
    <property type="entry name" value="NolW-like_sf"/>
</dbReference>
<feature type="domain" description="NolW-like" evidence="9">
    <location>
        <begin position="550"/>
        <end position="623"/>
    </location>
</feature>
<keyword evidence="11" id="KW-1185">Reference proteome</keyword>
<name>A0A518K753_9BACT</name>
<evidence type="ECO:0000256" key="3">
    <source>
        <dbReference type="ARBA" id="ARBA00023136"/>
    </source>
</evidence>
<evidence type="ECO:0000256" key="5">
    <source>
        <dbReference type="RuleBase" id="RU004004"/>
    </source>
</evidence>
<evidence type="ECO:0000313" key="11">
    <source>
        <dbReference type="Proteomes" id="UP000316426"/>
    </source>
</evidence>
<organism evidence="10 11">
    <name type="scientific">Botrimarina mediterranea</name>
    <dbReference type="NCBI Taxonomy" id="2528022"/>
    <lineage>
        <taxon>Bacteria</taxon>
        <taxon>Pseudomonadati</taxon>
        <taxon>Planctomycetota</taxon>
        <taxon>Planctomycetia</taxon>
        <taxon>Pirellulales</taxon>
        <taxon>Lacipirellulaceae</taxon>
        <taxon>Botrimarina</taxon>
    </lineage>
</organism>
<dbReference type="PANTHER" id="PTHR30332:SF24">
    <property type="entry name" value="SECRETIN GSPD-RELATED"/>
    <property type="match status" value="1"/>
</dbReference>
<dbReference type="Proteomes" id="UP000316426">
    <property type="component" value="Chromosome"/>
</dbReference>
<dbReference type="PANTHER" id="PTHR30332">
    <property type="entry name" value="PROBABLE GENERAL SECRETION PATHWAY PROTEIN D"/>
    <property type="match status" value="1"/>
</dbReference>
<dbReference type="GO" id="GO:0009279">
    <property type="term" value="C:cell outer membrane"/>
    <property type="evidence" value="ECO:0007669"/>
    <property type="project" value="UniProtKB-SubCell"/>
</dbReference>
<evidence type="ECO:0000256" key="6">
    <source>
        <dbReference type="SAM" id="MobiDB-lite"/>
    </source>
</evidence>
<feature type="domain" description="NolW-like" evidence="9">
    <location>
        <begin position="298"/>
        <end position="363"/>
    </location>
</feature>
<dbReference type="KEGG" id="bmei:Spa11_18290"/>
<dbReference type="Pfam" id="PF03958">
    <property type="entry name" value="Secretin_N"/>
    <property type="match status" value="5"/>
</dbReference>
<dbReference type="EMBL" id="CP036349">
    <property type="protein sequence ID" value="QDV73631.1"/>
    <property type="molecule type" value="Genomic_DNA"/>
</dbReference>
<comment type="subcellular location">
    <subcellularLocation>
        <location evidence="5">Cell outer membrane</location>
    </subcellularLocation>
    <subcellularLocation>
        <location evidence="1">Membrane</location>
    </subcellularLocation>
</comment>
<dbReference type="Gene3D" id="3.30.1370.120">
    <property type="match status" value="5"/>
</dbReference>
<feature type="chain" id="PRO_5022236639" evidence="7">
    <location>
        <begin position="18"/>
        <end position="1113"/>
    </location>
</feature>
<dbReference type="GO" id="GO:0015627">
    <property type="term" value="C:type II protein secretion system complex"/>
    <property type="evidence" value="ECO:0007669"/>
    <property type="project" value="TreeGrafter"/>
</dbReference>
<dbReference type="AlphaFoldDB" id="A0A518K753"/>
<dbReference type="InterPro" id="IPR005644">
    <property type="entry name" value="NolW-like"/>
</dbReference>
<keyword evidence="2 7" id="KW-0732">Signal</keyword>
<proteinExistence type="inferred from homology"/>
<dbReference type="InterPro" id="IPR050810">
    <property type="entry name" value="Bact_Secretion_Sys_Channel"/>
</dbReference>
<dbReference type="GO" id="GO:0009306">
    <property type="term" value="P:protein secretion"/>
    <property type="evidence" value="ECO:0007669"/>
    <property type="project" value="InterPro"/>
</dbReference>
<dbReference type="Pfam" id="PF00263">
    <property type="entry name" value="Secretin"/>
    <property type="match status" value="1"/>
</dbReference>
<sequence length="1113" mass="118321" precursor="true">MGVMAIVALVPSPNALAQVAADSALEAHSIPAERRGAVEAWRKTLPADVRTVWDDRTGRLLLFGPLETHAELMRLVTGAEGAQPQAIGPQADGVGVGSTLSLKRLSPTELHGRLESLARRPLPATWDAGHTVLSFPASLGDGAGVRFRVDGKSGEVAIDGPADAVAAWRDVVAAIEESIAAQAGVAGSKGSSVRILSTAAAPPERVKTALQAIQVAAPIAARPVAGQVAAEDEGGDQPSDAPQARVAEDESILGPVQIEFVEGLDVIVLRGDQEDVDRVMKIIDQIESLSSQTTPEIKVLRLEHIDADSLARLLTNVYDQVLGPRVGDLSVTGLAKPNALLLVGRPENVRLAVSLVEQLDQPVEPTYRFEAYSLKHVSATDAKALIDSYFEQQAAQNNDQAASLLRSRAFTVADVRSNVVIVSAAPRDQEEVRALLKQVDAARGEAVDEVRVFPLKNSLAEDLAEVLLQAIQPSTESDAENATPRVAALRLSVGEGDPTALESGVLNSVRVSADARANSLVVTAPAESMGLIAALIERLDRTPDASAELKVFTIANGDAAALADMLRSLFATEEDSDDPGGYGSGGLSRLSVSTDLRSNSIIAAGTAEDLAVVEAILLRLDDAEVRSRQTTVFRLKNADATTVSQVLNEWLENERSAEAEAELGFSPRELIEREVIIVAEPATNSLIVSSTPRYEQELRRLVEELDERPPMVVVQVLIAEVSLNDTDEFGVELGLQDSLLFDRSLLSDTQFITTTTNEQSPGGAAISTTTQNIISSNLTPGYNFNNQPLGNNGSTTSLAQAGNIGAQALSSFALSRVNSDLNFGGFVMSASSSNVNFLLRALQESRRLEVLSRPQITTIDGKVGRVQVGARVPRIAGVTQNNFGQTNNVEYEDVGIILEVQPRISVDGQVIMNVAAEKSELGPEAEGVAINISTTGDVVRAPQIKTTQATTTVSAASGQTIVLSGLLTKRTLDIHRRVPLLADIPLIGDLFRYDAVQQGRTELLIILTPRVIRSELDAEMLKQVESSRMSWVLSDVIEMHGPSGLRTRGDAWDDVPGCFPTELPPGGPVLGEVKTAAPIGEAEEPVAEVASRVEAASYSKPFIPPRRLPTVAP</sequence>
<dbReference type="InterPro" id="IPR001775">
    <property type="entry name" value="GspD/PilQ"/>
</dbReference>
<dbReference type="PRINTS" id="PR00811">
    <property type="entry name" value="BCTERIALGSPD"/>
</dbReference>
<evidence type="ECO:0000256" key="2">
    <source>
        <dbReference type="ARBA" id="ARBA00022729"/>
    </source>
</evidence>
<gene>
    <name evidence="10" type="primary">pulD</name>
    <name evidence="10" type="ORF">Spa11_18290</name>
</gene>
<comment type="similarity">
    <text evidence="4">Belongs to the bacterial secretin family.</text>
</comment>
<evidence type="ECO:0000256" key="1">
    <source>
        <dbReference type="ARBA" id="ARBA00004370"/>
    </source>
</evidence>